<feature type="transmembrane region" description="Helical" evidence="1">
    <location>
        <begin position="486"/>
        <end position="506"/>
    </location>
</feature>
<keyword evidence="1" id="KW-0812">Transmembrane</keyword>
<dbReference type="EMBL" id="SHKL01000001">
    <property type="protein sequence ID" value="RZT83352.1"/>
    <property type="molecule type" value="Genomic_DNA"/>
</dbReference>
<feature type="transmembrane region" description="Helical" evidence="1">
    <location>
        <begin position="387"/>
        <end position="406"/>
    </location>
</feature>
<organism evidence="2 3">
    <name type="scientific">Pseudonocardia sediminis</name>
    <dbReference type="NCBI Taxonomy" id="1397368"/>
    <lineage>
        <taxon>Bacteria</taxon>
        <taxon>Bacillati</taxon>
        <taxon>Actinomycetota</taxon>
        <taxon>Actinomycetes</taxon>
        <taxon>Pseudonocardiales</taxon>
        <taxon>Pseudonocardiaceae</taxon>
        <taxon>Pseudonocardia</taxon>
    </lineage>
</organism>
<dbReference type="Pfam" id="PF20176">
    <property type="entry name" value="DUF6541"/>
    <property type="match status" value="1"/>
</dbReference>
<feature type="transmembrane region" description="Helical" evidence="1">
    <location>
        <begin position="327"/>
        <end position="344"/>
    </location>
</feature>
<comment type="caution">
    <text evidence="2">The sequence shown here is derived from an EMBL/GenBank/DDBJ whole genome shotgun (WGS) entry which is preliminary data.</text>
</comment>
<sequence>MGPLDRLTLLAGLVVALLPGAALLAALRIRSPLLFAALTPTATIGVLLAVASATGAVGLPFSPLTAGLVTAVLLAVGILRWWRGRSSAAPRVRPSAPAVVGTVLVLTGALFGTRTWLRGFGGLDRVNQEHDMITHQVVVAWIMRTGRAAPWQVEPVDLLTGTPVSFYPDGSHLAPALLAALGPGAVPGLNALTVVYLAVCWVLSVAVLTAVAARRLRAGTSAAWLAAGVAGIVAPALYRPAFQLMHDGGIYATAVALALAPGLIAALLWSERERRVRTAVALGVGAAGLVASYPGAAVTVGLSTIAWLVGDLVTRDGWVRLRRSVPVLLGAGVVAGVLAAPLVLRAGGSVSGVASFGADSPPAAFGDSLGSALGLGYGGFLDPQRTTGQVGLTVLYLVGVLVVIRARRGLGPVLAWAVWVSIVVAAFLSPGVGLEAQVTGFFYNAMLRVWSHVSLFVPTFAGLAVVLVVTEAVRRTRRAFPRVVRAWPVASVLVLVAGLVLLAVPVRTAMNTNTRSVAERYATPEFVRVSPSDLGAVDFLRGRVVPGERVMNSANDGSTFLYVAAGIPVVNLTSLGNGSAPWTFGLMRSFNRYPTDPAVRAELDRLDIGWVYVDSDAPGIGAGGAPYGWVDRSRPFSTAPGLTNLDGLPGLTLAYRNGTVSVYRLDLARLAPAG</sequence>
<evidence type="ECO:0008006" key="4">
    <source>
        <dbReference type="Google" id="ProtNLM"/>
    </source>
</evidence>
<dbReference type="OrthoDB" id="5141811at2"/>
<feature type="transmembrane region" description="Helical" evidence="1">
    <location>
        <begin position="94"/>
        <end position="117"/>
    </location>
</feature>
<evidence type="ECO:0000256" key="1">
    <source>
        <dbReference type="SAM" id="Phobius"/>
    </source>
</evidence>
<feature type="transmembrane region" description="Helical" evidence="1">
    <location>
        <begin position="6"/>
        <end position="27"/>
    </location>
</feature>
<dbReference type="InterPro" id="IPR046671">
    <property type="entry name" value="DUF6541"/>
</dbReference>
<dbReference type="AlphaFoldDB" id="A0A4Q7UNR4"/>
<protein>
    <recommendedName>
        <fullName evidence="4">4-amino-4-deoxy-L-arabinose transferase-like glycosyltransferase</fullName>
    </recommendedName>
</protein>
<dbReference type="Proteomes" id="UP000291591">
    <property type="component" value="Unassembled WGS sequence"/>
</dbReference>
<keyword evidence="1" id="KW-0472">Membrane</keyword>
<feature type="transmembrane region" description="Helical" evidence="1">
    <location>
        <begin position="453"/>
        <end position="474"/>
    </location>
</feature>
<feature type="transmembrane region" description="Helical" evidence="1">
    <location>
        <begin position="191"/>
        <end position="213"/>
    </location>
</feature>
<feature type="transmembrane region" description="Helical" evidence="1">
    <location>
        <begin position="64"/>
        <end position="82"/>
    </location>
</feature>
<name>A0A4Q7UNR4_PSEST</name>
<gene>
    <name evidence="2" type="ORF">EV383_0153</name>
</gene>
<dbReference type="RefSeq" id="WP_130288115.1">
    <property type="nucleotide sequence ID" value="NZ_SHKL01000001.1"/>
</dbReference>
<feature type="transmembrane region" description="Helical" evidence="1">
    <location>
        <begin position="220"/>
        <end position="238"/>
    </location>
</feature>
<feature type="transmembrane region" description="Helical" evidence="1">
    <location>
        <begin position="34"/>
        <end position="58"/>
    </location>
</feature>
<proteinExistence type="predicted"/>
<accession>A0A4Q7UNR4</accession>
<feature type="transmembrane region" description="Helical" evidence="1">
    <location>
        <begin position="250"/>
        <end position="269"/>
    </location>
</feature>
<evidence type="ECO:0000313" key="2">
    <source>
        <dbReference type="EMBL" id="RZT83352.1"/>
    </source>
</evidence>
<keyword evidence="1" id="KW-1133">Transmembrane helix</keyword>
<reference evidence="2 3" key="1">
    <citation type="submission" date="2019-02" db="EMBL/GenBank/DDBJ databases">
        <title>Sequencing the genomes of 1000 actinobacteria strains.</title>
        <authorList>
            <person name="Klenk H.-P."/>
        </authorList>
    </citation>
    <scope>NUCLEOTIDE SEQUENCE [LARGE SCALE GENOMIC DNA]</scope>
    <source>
        <strain evidence="2 3">DSM 45779</strain>
    </source>
</reference>
<feature type="transmembrane region" description="Helical" evidence="1">
    <location>
        <begin position="413"/>
        <end position="433"/>
    </location>
</feature>
<keyword evidence="3" id="KW-1185">Reference proteome</keyword>
<evidence type="ECO:0000313" key="3">
    <source>
        <dbReference type="Proteomes" id="UP000291591"/>
    </source>
</evidence>